<name>A0AAV7TLR1_PLEWA</name>
<evidence type="ECO:0008006" key="4">
    <source>
        <dbReference type="Google" id="ProtNLM"/>
    </source>
</evidence>
<gene>
    <name evidence="2" type="ORF">NDU88_002631</name>
</gene>
<dbReference type="EMBL" id="JANPWB010000006">
    <property type="protein sequence ID" value="KAJ1177373.1"/>
    <property type="molecule type" value="Genomic_DNA"/>
</dbReference>
<feature type="compositionally biased region" description="Polar residues" evidence="1">
    <location>
        <begin position="16"/>
        <end position="25"/>
    </location>
</feature>
<protein>
    <recommendedName>
        <fullName evidence="4">Reverse transcriptase domain-containing protein</fullName>
    </recommendedName>
</protein>
<evidence type="ECO:0000256" key="1">
    <source>
        <dbReference type="SAM" id="MobiDB-lite"/>
    </source>
</evidence>
<feature type="region of interest" description="Disordered" evidence="1">
    <location>
        <begin position="1"/>
        <end position="31"/>
    </location>
</feature>
<evidence type="ECO:0000313" key="2">
    <source>
        <dbReference type="EMBL" id="KAJ1177373.1"/>
    </source>
</evidence>
<dbReference type="AlphaFoldDB" id="A0AAV7TLR1"/>
<reference evidence="2" key="1">
    <citation type="journal article" date="2022" name="bioRxiv">
        <title>Sequencing and chromosome-scale assembly of the giantPleurodeles waltlgenome.</title>
        <authorList>
            <person name="Brown T."/>
            <person name="Elewa A."/>
            <person name="Iarovenko S."/>
            <person name="Subramanian E."/>
            <person name="Araus A.J."/>
            <person name="Petzold A."/>
            <person name="Susuki M."/>
            <person name="Suzuki K.-i.T."/>
            <person name="Hayashi T."/>
            <person name="Toyoda A."/>
            <person name="Oliveira C."/>
            <person name="Osipova E."/>
            <person name="Leigh N.D."/>
            <person name="Simon A."/>
            <person name="Yun M.H."/>
        </authorList>
    </citation>
    <scope>NUCLEOTIDE SEQUENCE</scope>
    <source>
        <strain evidence="2">20211129_DDA</strain>
        <tissue evidence="2">Liver</tissue>
    </source>
</reference>
<proteinExistence type="predicted"/>
<evidence type="ECO:0000313" key="3">
    <source>
        <dbReference type="Proteomes" id="UP001066276"/>
    </source>
</evidence>
<organism evidence="2 3">
    <name type="scientific">Pleurodeles waltl</name>
    <name type="common">Iberian ribbed newt</name>
    <dbReference type="NCBI Taxonomy" id="8319"/>
    <lineage>
        <taxon>Eukaryota</taxon>
        <taxon>Metazoa</taxon>
        <taxon>Chordata</taxon>
        <taxon>Craniata</taxon>
        <taxon>Vertebrata</taxon>
        <taxon>Euteleostomi</taxon>
        <taxon>Amphibia</taxon>
        <taxon>Batrachia</taxon>
        <taxon>Caudata</taxon>
        <taxon>Salamandroidea</taxon>
        <taxon>Salamandridae</taxon>
        <taxon>Pleurodelinae</taxon>
        <taxon>Pleurodeles</taxon>
    </lineage>
</organism>
<dbReference type="Proteomes" id="UP001066276">
    <property type="component" value="Chromosome 3_2"/>
</dbReference>
<comment type="caution">
    <text evidence="2">The sequence shown here is derived from an EMBL/GenBank/DDBJ whole genome shotgun (WGS) entry which is preliminary data.</text>
</comment>
<accession>A0AAV7TLR1</accession>
<sequence length="116" mass="12578">MLGYRPENPGGKRSRNTAGGVSNAASPEEGLASCSGPPALTGLVVMSLFASATPPCFQSLSHRFWHLEIINILSIISFQLDRQLAAAYADDVLLFREDAKQAILIVMQDIKRYSVV</sequence>
<keyword evidence="3" id="KW-1185">Reference proteome</keyword>